<reference evidence="5" key="2">
    <citation type="journal article" date="2007" name="PLoS Biol.">
        <title>Survey sequencing and comparative analysis of the elephant shark (Callorhinchus milii) genome.</title>
        <authorList>
            <person name="Venkatesh B."/>
            <person name="Kirkness E.F."/>
            <person name="Loh Y.H."/>
            <person name="Halpern A.L."/>
            <person name="Lee A.P."/>
            <person name="Johnson J."/>
            <person name="Dandona N."/>
            <person name="Viswanathan L.D."/>
            <person name="Tay A."/>
            <person name="Venter J.C."/>
            <person name="Strausberg R.L."/>
            <person name="Brenner S."/>
        </authorList>
    </citation>
    <scope>NUCLEOTIDE SEQUENCE [LARGE SCALE GENOMIC DNA]</scope>
</reference>
<evidence type="ECO:0000313" key="5">
    <source>
        <dbReference type="Proteomes" id="UP000314986"/>
    </source>
</evidence>
<organism evidence="3">
    <name type="scientific">Callorhinchus milii</name>
    <name type="common">Ghost shark</name>
    <dbReference type="NCBI Taxonomy" id="7868"/>
    <lineage>
        <taxon>Eukaryota</taxon>
        <taxon>Metazoa</taxon>
        <taxon>Chordata</taxon>
        <taxon>Craniata</taxon>
        <taxon>Vertebrata</taxon>
        <taxon>Chondrichthyes</taxon>
        <taxon>Holocephali</taxon>
        <taxon>Chimaeriformes</taxon>
        <taxon>Callorhinchidae</taxon>
        <taxon>Callorhinchus</taxon>
    </lineage>
</organism>
<dbReference type="OMA" id="FKQVCSM"/>
<dbReference type="Pfam" id="PF09811">
    <property type="entry name" value="Yae1_N"/>
    <property type="match status" value="1"/>
</dbReference>
<reference evidence="4" key="5">
    <citation type="submission" date="2025-05" db="UniProtKB">
        <authorList>
            <consortium name="Ensembl"/>
        </authorList>
    </citation>
    <scope>IDENTIFICATION</scope>
</reference>
<dbReference type="RefSeq" id="NP_001279390.1">
    <property type="nucleotide sequence ID" value="NM_001292461.1"/>
</dbReference>
<evidence type="ECO:0000259" key="2">
    <source>
        <dbReference type="Pfam" id="PF09811"/>
    </source>
</evidence>
<gene>
    <name evidence="4" type="primary">lto1</name>
</gene>
<dbReference type="STRING" id="7868.ENSCMIP00000041088"/>
<dbReference type="PANTHER" id="PTHR28532:SF1">
    <property type="entry name" value="ORAL CANCER OVEREXPRESSED 1"/>
    <property type="match status" value="1"/>
</dbReference>
<dbReference type="GeneID" id="103175014"/>
<name>K4FYS5_CALMI</name>
<sequence>MAAMRRSGGDLFDPILLADKRFHGEGYQEGYNEGGHSGVIEGRRFGSINGAKIGSEVAFYSGFAFTWKCILQNNTDAKSSKKLKTLDSLLGMVGSFPYEDPTYDKLQEDLDKIRSKFKQVCSLLNVQPAFQNSPQAGMSF</sequence>
<dbReference type="GeneTree" id="ENSGT00940000166897"/>
<dbReference type="CTD" id="220064"/>
<dbReference type="KEGG" id="cmk:103175014"/>
<reference evidence="3" key="3">
    <citation type="journal article" date="2012" name="PLoS ONE">
        <title>Sequencing and Analysis of Full-Length cDNAs, 5'-ESTs and 3'-ESTs from a Cartilaginous Fish, the Elephant Shark (Callorhinchus milii).</title>
        <authorList>
            <person name="Tan Y.Y."/>
            <person name="Kodzius R."/>
            <person name="Tay B.H."/>
            <person name="Tay A."/>
            <person name="Brenner S."/>
            <person name="Venkatesh B."/>
        </authorList>
    </citation>
    <scope>NUCLEOTIDE SEQUENCE</scope>
    <source>
        <tissue evidence="3">Testis</tissue>
    </source>
</reference>
<reference evidence="5" key="4">
    <citation type="journal article" date="2014" name="Nature">
        <title>Elephant shark genome provides unique insights into gnathostome evolution.</title>
        <authorList>
            <consortium name="International Elephant Shark Genome Sequencing Consortium"/>
            <person name="Venkatesh B."/>
            <person name="Lee A.P."/>
            <person name="Ravi V."/>
            <person name="Maurya A.K."/>
            <person name="Lian M.M."/>
            <person name="Swann J.B."/>
            <person name="Ohta Y."/>
            <person name="Flajnik M.F."/>
            <person name="Sutoh Y."/>
            <person name="Kasahara M."/>
            <person name="Hoon S."/>
            <person name="Gangu V."/>
            <person name="Roy S.W."/>
            <person name="Irimia M."/>
            <person name="Korzh V."/>
            <person name="Kondrychyn I."/>
            <person name="Lim Z.W."/>
            <person name="Tay B.H."/>
            <person name="Tohari S."/>
            <person name="Kong K.W."/>
            <person name="Ho S."/>
            <person name="Lorente-Galdos B."/>
            <person name="Quilez J."/>
            <person name="Marques-Bonet T."/>
            <person name="Raney B.J."/>
            <person name="Ingham P.W."/>
            <person name="Tay A."/>
            <person name="Hillier L.W."/>
            <person name="Minx P."/>
            <person name="Boehm T."/>
            <person name="Wilson R.K."/>
            <person name="Brenner S."/>
            <person name="Warren W.C."/>
        </authorList>
    </citation>
    <scope>NUCLEOTIDE SEQUENCE [LARGE SCALE GENOMIC DNA]</scope>
</reference>
<dbReference type="Ensembl" id="ENSCMIT00000041668.1">
    <property type="protein sequence ID" value="ENSCMIP00000041088.1"/>
    <property type="gene ID" value="ENSCMIG00000017122.1"/>
</dbReference>
<evidence type="ECO:0000313" key="4">
    <source>
        <dbReference type="Ensembl" id="ENSCMIP00000041088.1"/>
    </source>
</evidence>
<evidence type="ECO:0000313" key="3">
    <source>
        <dbReference type="EMBL" id="AFK11642.1"/>
    </source>
</evidence>
<dbReference type="InterPro" id="IPR052436">
    <property type="entry name" value="LTO1_adapter"/>
</dbReference>
<dbReference type="AlphaFoldDB" id="K4FYS5"/>
<dbReference type="InterPro" id="IPR019191">
    <property type="entry name" value="Essential_protein_Yae1_N"/>
</dbReference>
<reference evidence="5" key="1">
    <citation type="journal article" date="2006" name="Science">
        <title>Ancient noncoding elements conserved in the human genome.</title>
        <authorList>
            <person name="Venkatesh B."/>
            <person name="Kirkness E.F."/>
            <person name="Loh Y.H."/>
            <person name="Halpern A.L."/>
            <person name="Lee A.P."/>
            <person name="Johnson J."/>
            <person name="Dandona N."/>
            <person name="Viswanathan L.D."/>
            <person name="Tay A."/>
            <person name="Venter J.C."/>
            <person name="Strausberg R.L."/>
            <person name="Brenner S."/>
        </authorList>
    </citation>
    <scope>NUCLEOTIDE SEQUENCE [LARGE SCALE GENOMIC DNA]</scope>
</reference>
<proteinExistence type="evidence at transcript level"/>
<dbReference type="EMBL" id="JX053414">
    <property type="protein sequence ID" value="AFK11642.1"/>
    <property type="molecule type" value="mRNA"/>
</dbReference>
<keyword evidence="5" id="KW-1185">Reference proteome</keyword>
<dbReference type="OrthoDB" id="48036at2759"/>
<evidence type="ECO:0000256" key="1">
    <source>
        <dbReference type="ARBA" id="ARBA00038090"/>
    </source>
</evidence>
<comment type="similarity">
    <text evidence="1">Belongs to the LTO1 family.</text>
</comment>
<protein>
    <submittedName>
        <fullName evidence="4">LTO1 maturation factor of ABCE1</fullName>
    </submittedName>
    <submittedName>
        <fullName evidence="3">Oral cancer-overexpressed protein 1-like protein</fullName>
    </submittedName>
</protein>
<dbReference type="PANTHER" id="PTHR28532">
    <property type="entry name" value="GEO13458P1"/>
    <property type="match status" value="1"/>
</dbReference>
<dbReference type="Proteomes" id="UP000314986">
    <property type="component" value="Unassembled WGS sequence"/>
</dbReference>
<feature type="domain" description="Essential protein Yae1 N-terminal" evidence="2">
    <location>
        <begin position="26"/>
        <end position="64"/>
    </location>
</feature>
<accession>K4FYS5</accession>